<dbReference type="InterPro" id="IPR007016">
    <property type="entry name" value="O-antigen_ligase-rel_domated"/>
</dbReference>
<name>A0A7H0VFA8_9FLAO</name>
<keyword evidence="2 5" id="KW-0812">Transmembrane</keyword>
<feature type="transmembrane region" description="Helical" evidence="5">
    <location>
        <begin position="128"/>
        <end position="148"/>
    </location>
</feature>
<evidence type="ECO:0000256" key="3">
    <source>
        <dbReference type="ARBA" id="ARBA00022989"/>
    </source>
</evidence>
<dbReference type="AlphaFoldDB" id="A0A7H0VFA8"/>
<feature type="transmembrane region" description="Helical" evidence="5">
    <location>
        <begin position="437"/>
        <end position="454"/>
    </location>
</feature>
<keyword evidence="4 5" id="KW-0472">Membrane</keyword>
<evidence type="ECO:0000256" key="1">
    <source>
        <dbReference type="ARBA" id="ARBA00004141"/>
    </source>
</evidence>
<dbReference type="Proteomes" id="UP000516305">
    <property type="component" value="Chromosome"/>
</dbReference>
<evidence type="ECO:0000259" key="6">
    <source>
        <dbReference type="Pfam" id="PF04932"/>
    </source>
</evidence>
<proteinExistence type="predicted"/>
<dbReference type="PANTHER" id="PTHR37422:SF23">
    <property type="entry name" value="TEICHURONIC ACID BIOSYNTHESIS PROTEIN TUAE"/>
    <property type="match status" value="1"/>
</dbReference>
<feature type="transmembrane region" description="Helical" evidence="5">
    <location>
        <begin position="102"/>
        <end position="122"/>
    </location>
</feature>
<feature type="transmembrane region" description="Helical" evidence="5">
    <location>
        <begin position="53"/>
        <end position="70"/>
    </location>
</feature>
<feature type="transmembrane region" description="Helical" evidence="5">
    <location>
        <begin position="262"/>
        <end position="282"/>
    </location>
</feature>
<feature type="transmembrane region" description="Helical" evidence="5">
    <location>
        <begin position="160"/>
        <end position="180"/>
    </location>
</feature>
<comment type="subcellular location">
    <subcellularLocation>
        <location evidence="1">Membrane</location>
        <topology evidence="1">Multi-pass membrane protein</topology>
    </subcellularLocation>
</comment>
<dbReference type="GO" id="GO:0016020">
    <property type="term" value="C:membrane"/>
    <property type="evidence" value="ECO:0007669"/>
    <property type="project" value="UniProtKB-SubCell"/>
</dbReference>
<feature type="transmembrane region" description="Helical" evidence="5">
    <location>
        <begin position="30"/>
        <end position="46"/>
    </location>
</feature>
<dbReference type="InterPro" id="IPR051533">
    <property type="entry name" value="WaaL-like"/>
</dbReference>
<dbReference type="GO" id="GO:0016874">
    <property type="term" value="F:ligase activity"/>
    <property type="evidence" value="ECO:0007669"/>
    <property type="project" value="UniProtKB-KW"/>
</dbReference>
<keyword evidence="8" id="KW-1185">Reference proteome</keyword>
<feature type="transmembrane region" description="Helical" evidence="5">
    <location>
        <begin position="7"/>
        <end position="24"/>
    </location>
</feature>
<reference evidence="7 8" key="1">
    <citation type="submission" date="2020-08" db="EMBL/GenBank/DDBJ databases">
        <title>Croceimicrobium hydrocarbonivorans gen. nov., sp. nov., a novel marine bacterium isolated from a bacterial consortium that degrades polyethylene terephthalate.</title>
        <authorList>
            <person name="Liu R."/>
        </authorList>
    </citation>
    <scope>NUCLEOTIDE SEQUENCE [LARGE SCALE GENOMIC DNA]</scope>
    <source>
        <strain evidence="7 8">A20-9</strain>
    </source>
</reference>
<accession>A0A7H0VFA8</accession>
<keyword evidence="3 5" id="KW-1133">Transmembrane helix</keyword>
<evidence type="ECO:0000313" key="8">
    <source>
        <dbReference type="Proteomes" id="UP000516305"/>
    </source>
</evidence>
<evidence type="ECO:0000256" key="2">
    <source>
        <dbReference type="ARBA" id="ARBA00022692"/>
    </source>
</evidence>
<dbReference type="RefSeq" id="WP_210758933.1">
    <property type="nucleotide sequence ID" value="NZ_CP060139.1"/>
</dbReference>
<gene>
    <name evidence="7" type="ORF">H4K34_00785</name>
</gene>
<keyword evidence="7" id="KW-0436">Ligase</keyword>
<organism evidence="7 8">
    <name type="scientific">Croceimicrobium hydrocarbonivorans</name>
    <dbReference type="NCBI Taxonomy" id="2761580"/>
    <lineage>
        <taxon>Bacteria</taxon>
        <taxon>Pseudomonadati</taxon>
        <taxon>Bacteroidota</taxon>
        <taxon>Flavobacteriia</taxon>
        <taxon>Flavobacteriales</taxon>
        <taxon>Owenweeksiaceae</taxon>
        <taxon>Croceimicrobium</taxon>
    </lineage>
</organism>
<evidence type="ECO:0000313" key="7">
    <source>
        <dbReference type="EMBL" id="QNR24406.1"/>
    </source>
</evidence>
<feature type="domain" description="O-antigen ligase-related" evidence="6">
    <location>
        <begin position="228"/>
        <end position="397"/>
    </location>
</feature>
<dbReference type="PANTHER" id="PTHR37422">
    <property type="entry name" value="TEICHURONIC ACID BIOSYNTHESIS PROTEIN TUAE"/>
    <property type="match status" value="1"/>
</dbReference>
<sequence>MPSSKSLLWLLIFGFIGLGLAFYFDRYWHWLAMALGAGILCLIVYLKNGFKYLIPALVFCLPISVALPISSSAKMVLPAEFIIVILAPIVLLKLWEHQKDRFLFRFPWPALWLISFIPGLIFSDLPLVSIKFWILNGLYVLAFYYGILIWRAEGGNFNSLVKLFAWAMLPASLIGLYHFAEYEFNPITLAGIYKPFFYSHTYFGATVAIIAGFSLGKASQDKSWWPIAIALGVLAMISGSRAALWSILFMLGIYTLLQLKPLWRFALPILGLTIALGLGGYSKLEELFTYNRFQSYDPNASIVEKSMSVTNVQSDVSNIERLNRWVSALRMFEERPHWGFGPGTYQFTYIPFQEKKLENRLTVHNPDSPPEGSGGTAHSEILLQLAENGWPSVLLFCLILGLWFFKGFTSKSATKALYLPLLLGLSTYYFHMHFNNFLNQPAFAFLFWSFGAMIDFQTKPEEA</sequence>
<feature type="transmembrane region" description="Helical" evidence="5">
    <location>
        <begin position="389"/>
        <end position="406"/>
    </location>
</feature>
<dbReference type="KEGG" id="chyd:H4K34_00785"/>
<protein>
    <submittedName>
        <fullName evidence="7">O-antigen ligase family protein</fullName>
    </submittedName>
</protein>
<feature type="transmembrane region" description="Helical" evidence="5">
    <location>
        <begin position="76"/>
        <end position="95"/>
    </location>
</feature>
<evidence type="ECO:0000256" key="5">
    <source>
        <dbReference type="SAM" id="Phobius"/>
    </source>
</evidence>
<feature type="transmembrane region" description="Helical" evidence="5">
    <location>
        <begin position="196"/>
        <end position="215"/>
    </location>
</feature>
<dbReference type="EMBL" id="CP060139">
    <property type="protein sequence ID" value="QNR24406.1"/>
    <property type="molecule type" value="Genomic_DNA"/>
</dbReference>
<dbReference type="Pfam" id="PF04932">
    <property type="entry name" value="Wzy_C"/>
    <property type="match status" value="1"/>
</dbReference>
<feature type="transmembrane region" description="Helical" evidence="5">
    <location>
        <begin position="227"/>
        <end position="256"/>
    </location>
</feature>
<evidence type="ECO:0000256" key="4">
    <source>
        <dbReference type="ARBA" id="ARBA00023136"/>
    </source>
</evidence>